<evidence type="ECO:0000313" key="6">
    <source>
        <dbReference type="Proteomes" id="UP000184310"/>
    </source>
</evidence>
<evidence type="ECO:0000256" key="3">
    <source>
        <dbReference type="ARBA" id="ARBA00023163"/>
    </source>
</evidence>
<dbReference type="Proteomes" id="UP000184310">
    <property type="component" value="Unassembled WGS sequence"/>
</dbReference>
<dbReference type="SMART" id="SM00345">
    <property type="entry name" value="HTH_GNTR"/>
    <property type="match status" value="1"/>
</dbReference>
<dbReference type="PROSITE" id="PS50949">
    <property type="entry name" value="HTH_GNTR"/>
    <property type="match status" value="1"/>
</dbReference>
<dbReference type="Pfam" id="PF00392">
    <property type="entry name" value="GntR"/>
    <property type="match status" value="1"/>
</dbReference>
<dbReference type="GO" id="GO:0003677">
    <property type="term" value="F:DNA binding"/>
    <property type="evidence" value="ECO:0007669"/>
    <property type="project" value="UniProtKB-KW"/>
</dbReference>
<dbReference type="OrthoDB" id="163333at2"/>
<organism evidence="5 6">
    <name type="scientific">Clostridium cavendishii DSM 21758</name>
    <dbReference type="NCBI Taxonomy" id="1121302"/>
    <lineage>
        <taxon>Bacteria</taxon>
        <taxon>Bacillati</taxon>
        <taxon>Bacillota</taxon>
        <taxon>Clostridia</taxon>
        <taxon>Eubacteriales</taxon>
        <taxon>Clostridiaceae</taxon>
        <taxon>Clostridium</taxon>
    </lineage>
</organism>
<dbReference type="InterPro" id="IPR000524">
    <property type="entry name" value="Tscrpt_reg_HTH_GntR"/>
</dbReference>
<dbReference type="EMBL" id="FQZB01000007">
    <property type="protein sequence ID" value="SHJ29154.1"/>
    <property type="molecule type" value="Genomic_DNA"/>
</dbReference>
<protein>
    <submittedName>
        <fullName evidence="5">DNA-binding transcriptional regulator YhcF, GntR family</fullName>
    </submittedName>
</protein>
<name>A0A1M6I463_9CLOT</name>
<gene>
    <name evidence="5" type="ORF">SAMN02745163_01685</name>
</gene>
<dbReference type="PANTHER" id="PTHR38445:SF6">
    <property type="entry name" value="GNTR-FAMILY TRANSCRIPTIONAL REGULATOR"/>
    <property type="match status" value="1"/>
</dbReference>
<keyword evidence="1" id="KW-0805">Transcription regulation</keyword>
<evidence type="ECO:0000256" key="1">
    <source>
        <dbReference type="ARBA" id="ARBA00023015"/>
    </source>
</evidence>
<dbReference type="SUPFAM" id="SSF46785">
    <property type="entry name" value="Winged helix' DNA-binding domain"/>
    <property type="match status" value="1"/>
</dbReference>
<dbReference type="InterPro" id="IPR036390">
    <property type="entry name" value="WH_DNA-bd_sf"/>
</dbReference>
<proteinExistence type="predicted"/>
<dbReference type="InterPro" id="IPR036388">
    <property type="entry name" value="WH-like_DNA-bd_sf"/>
</dbReference>
<evidence type="ECO:0000313" key="5">
    <source>
        <dbReference type="EMBL" id="SHJ29154.1"/>
    </source>
</evidence>
<reference evidence="5 6" key="1">
    <citation type="submission" date="2016-11" db="EMBL/GenBank/DDBJ databases">
        <authorList>
            <person name="Jaros S."/>
            <person name="Januszkiewicz K."/>
            <person name="Wedrychowicz H."/>
        </authorList>
    </citation>
    <scope>NUCLEOTIDE SEQUENCE [LARGE SCALE GENOMIC DNA]</scope>
    <source>
        <strain evidence="5 6">DSM 21758</strain>
    </source>
</reference>
<keyword evidence="2 5" id="KW-0238">DNA-binding</keyword>
<evidence type="ECO:0000256" key="2">
    <source>
        <dbReference type="ARBA" id="ARBA00023125"/>
    </source>
</evidence>
<feature type="domain" description="HTH gntR-type" evidence="4">
    <location>
        <begin position="9"/>
        <end position="77"/>
    </location>
</feature>
<accession>A0A1M6I463</accession>
<dbReference type="AlphaFoldDB" id="A0A1M6I463"/>
<dbReference type="PANTHER" id="PTHR38445">
    <property type="entry name" value="HTH-TYPE TRANSCRIPTIONAL REPRESSOR YTRA"/>
    <property type="match status" value="1"/>
</dbReference>
<dbReference type="Gene3D" id="1.10.10.10">
    <property type="entry name" value="Winged helix-like DNA-binding domain superfamily/Winged helix DNA-binding domain"/>
    <property type="match status" value="1"/>
</dbReference>
<dbReference type="CDD" id="cd07377">
    <property type="entry name" value="WHTH_GntR"/>
    <property type="match status" value="1"/>
</dbReference>
<keyword evidence="6" id="KW-1185">Reference proteome</keyword>
<keyword evidence="3" id="KW-0804">Transcription</keyword>
<evidence type="ECO:0000259" key="4">
    <source>
        <dbReference type="PROSITE" id="PS50949"/>
    </source>
</evidence>
<dbReference type="STRING" id="1121302.SAMN02745163_01685"/>
<dbReference type="GO" id="GO:0003700">
    <property type="term" value="F:DNA-binding transcription factor activity"/>
    <property type="evidence" value="ECO:0007669"/>
    <property type="project" value="InterPro"/>
</dbReference>
<dbReference type="RefSeq" id="WP_072986229.1">
    <property type="nucleotide sequence ID" value="NZ_FQZB01000007.1"/>
</dbReference>
<sequence>MGLEFNSNEPIYLQIFNYIKKKILSNELKEGEKLPSVREYASELRVNPNTIQRVYSELENINLIYTQRGVGKFVTSDKKVMAEFRKDMSKEFILRFVKEAKDMGFKKDELIEFISNKYEEV</sequence>